<keyword evidence="2" id="KW-0812">Transmembrane</keyword>
<keyword evidence="2" id="KW-1133">Transmembrane helix</keyword>
<dbReference type="EMBL" id="BEYU01000054">
    <property type="protein sequence ID" value="GBG29265.1"/>
    <property type="molecule type" value="Genomic_DNA"/>
</dbReference>
<keyword evidence="2" id="KW-0472">Membrane</keyword>
<organism evidence="3 4">
    <name type="scientific">Hondaea fermentalgiana</name>
    <dbReference type="NCBI Taxonomy" id="2315210"/>
    <lineage>
        <taxon>Eukaryota</taxon>
        <taxon>Sar</taxon>
        <taxon>Stramenopiles</taxon>
        <taxon>Bigyra</taxon>
        <taxon>Labyrinthulomycetes</taxon>
        <taxon>Thraustochytrida</taxon>
        <taxon>Thraustochytriidae</taxon>
        <taxon>Hondaea</taxon>
    </lineage>
</organism>
<feature type="transmembrane region" description="Helical" evidence="2">
    <location>
        <begin position="39"/>
        <end position="61"/>
    </location>
</feature>
<evidence type="ECO:0000313" key="4">
    <source>
        <dbReference type="Proteomes" id="UP000241890"/>
    </source>
</evidence>
<feature type="compositionally biased region" description="Gly residues" evidence="1">
    <location>
        <begin position="88"/>
        <end position="101"/>
    </location>
</feature>
<dbReference type="InParanoid" id="A0A2R5GFB4"/>
<protein>
    <submittedName>
        <fullName evidence="3">Skp1-protein-hydroxyproline N-acetylglucosaminyltransferase</fullName>
    </submittedName>
</protein>
<dbReference type="GO" id="GO:0016757">
    <property type="term" value="F:glycosyltransferase activity"/>
    <property type="evidence" value="ECO:0007669"/>
    <property type="project" value="UniProtKB-KW"/>
</dbReference>
<dbReference type="InterPro" id="IPR021067">
    <property type="entry name" value="Glycosyltransferase"/>
</dbReference>
<keyword evidence="3" id="KW-0328">Glycosyltransferase</keyword>
<name>A0A2R5GFB4_9STRA</name>
<evidence type="ECO:0000256" key="2">
    <source>
        <dbReference type="SAM" id="Phobius"/>
    </source>
</evidence>
<gene>
    <name evidence="3" type="ORF">FCC1311_054872</name>
</gene>
<reference evidence="3 4" key="1">
    <citation type="submission" date="2017-12" db="EMBL/GenBank/DDBJ databases">
        <title>Sequencing, de novo assembly and annotation of complete genome of a new Thraustochytrid species, strain FCC1311.</title>
        <authorList>
            <person name="Sedici K."/>
            <person name="Godart F."/>
            <person name="Aiese Cigliano R."/>
            <person name="Sanseverino W."/>
            <person name="Barakat M."/>
            <person name="Ortet P."/>
            <person name="Marechal E."/>
            <person name="Cagnac O."/>
            <person name="Amato A."/>
        </authorList>
    </citation>
    <scope>NUCLEOTIDE SEQUENCE [LARGE SCALE GENOMIC DNA]</scope>
</reference>
<dbReference type="OrthoDB" id="76265at2759"/>
<dbReference type="PANTHER" id="PTHR34496">
    <property type="entry name" value="GLCNAC TRANSFERASE-RELATED"/>
    <property type="match status" value="1"/>
</dbReference>
<dbReference type="Proteomes" id="UP000241890">
    <property type="component" value="Unassembled WGS sequence"/>
</dbReference>
<dbReference type="PANTHER" id="PTHR34496:SF10">
    <property type="entry name" value="GLCNAC TRANSFERASE"/>
    <property type="match status" value="1"/>
</dbReference>
<sequence>MQARGAPSKLSRWRAKQSEAAARRAQRARGGSSGEGWHLVVYVFGLGAVCLLLLQLIVTIFRSNDPADTLSNGLESKLRAEASRENRLGGGISGGGGGGLISGDQLAPGPEPDVEGLAHRIADALAPFQTKYLESIGAPLPPCDPQDVVWADFEPGFLSGCPKIGCKVFDTLEEAKAACAADESCGGITKTGGSLELRYSRDPQDSEHGEVSSVRSVCKRKSNAIEVWDAFRRTVETALNEDDNLHLSTTYEAREDDSIFMAISTYRDTTCPDTLRGAFMSAKHPEKLFVGIVQQNCNVQNCFTGTGWGHTRKWVPQDGPDVDCAEAFCAEFPEVCRKQVRILRLGERESYGPFFGRYLNSKLYRGENFYVQIDAHTEFRADWDYWLIDQMRRTKSYPYSVISNYPPAGDPKKTGRWAAPNGYTEPSPSALCGCTFEDAGGTHHTVRLRETPRSIAENVDTSVPHHSAFVAAGFFVAHGSIVKNVPFDPFLPYLFMGEEISLTIRFWTGGYDIYGPAINVLRHEYVRKESPKFWESISMVFSNGGLHNGLTDLIIPRVQNLVGWKDEPPRSESVFTRKDEFGCGNKRSSYQFVKAMQIQIRSLRQTAPTWCLHGTDMPEDVRAWKENT</sequence>
<dbReference type="AlphaFoldDB" id="A0A2R5GFB4"/>
<evidence type="ECO:0000313" key="3">
    <source>
        <dbReference type="EMBL" id="GBG29265.1"/>
    </source>
</evidence>
<comment type="caution">
    <text evidence="3">The sequence shown here is derived from an EMBL/GenBank/DDBJ whole genome shotgun (WGS) entry which is preliminary data.</text>
</comment>
<keyword evidence="3" id="KW-0808">Transferase</keyword>
<dbReference type="Pfam" id="PF11397">
    <property type="entry name" value="GlcNAc"/>
    <property type="match status" value="1"/>
</dbReference>
<proteinExistence type="predicted"/>
<keyword evidence="4" id="KW-1185">Reference proteome</keyword>
<evidence type="ECO:0000256" key="1">
    <source>
        <dbReference type="SAM" id="MobiDB-lite"/>
    </source>
</evidence>
<accession>A0A2R5GFB4</accession>
<feature type="region of interest" description="Disordered" evidence="1">
    <location>
        <begin position="1"/>
        <end position="33"/>
    </location>
</feature>
<feature type="region of interest" description="Disordered" evidence="1">
    <location>
        <begin position="86"/>
        <end position="112"/>
    </location>
</feature>